<dbReference type="RefSeq" id="WP_013134057.1">
    <property type="nucleotide sequence ID" value="NC_014166.1"/>
</dbReference>
<gene>
    <name evidence="2" type="ordered locus">Arnit_0246</name>
</gene>
<dbReference type="HOGENOM" id="CLU_413699_0_0_7"/>
<dbReference type="AlphaFoldDB" id="D5V4V0"/>
<dbReference type="OrthoDB" id="5348025at2"/>
<name>D5V4V0_ARCNC</name>
<evidence type="ECO:0000313" key="2">
    <source>
        <dbReference type="EMBL" id="ADG91912.1"/>
    </source>
</evidence>
<dbReference type="STRING" id="572480.Arnit_0246"/>
<organism evidence="2 3">
    <name type="scientific">Arcobacter nitrofigilis (strain ATCC 33309 / DSM 7299 / CCUG 15893 / LMG 7604 / NCTC 12251 / CI)</name>
    <name type="common">Campylobacter nitrofigilis</name>
    <dbReference type="NCBI Taxonomy" id="572480"/>
    <lineage>
        <taxon>Bacteria</taxon>
        <taxon>Pseudomonadati</taxon>
        <taxon>Campylobacterota</taxon>
        <taxon>Epsilonproteobacteria</taxon>
        <taxon>Campylobacterales</taxon>
        <taxon>Arcobacteraceae</taxon>
        <taxon>Arcobacter</taxon>
    </lineage>
</organism>
<sequence length="814" mass="96006">MNQNFEDSDFSLSTKEEFENLEDSQIFKIIDKYKIIKTEDKLLDSAETNYIALIDYIDNLYYLKKEIPQDLIDLVRNHTYFNKYLILFINKKLENILKNGSALFFKDINTIINLLSRGKYYKVFENYNTYNYDEIQNLFREYENSLKQLENEETFDVIFANYLCLLKVYTKLCQINSIDIKRKQTITPITDILSETINMLKFTIKLGENYLNSLNNILGQILYYFSHLPFVDAWGKDFDYLIEQYYLLLQKISDGYDISKDTNFAGNSSSKEEEYLIFRKNSSYLLLIMLKKLNQNYNTADYFICNSLKRCMHLYEENFSMSFSKNGTITLDSLTEDLLNSIALSYKTNDGKVAQIKDYKSAINNFIIEADKFNILNLLPIHDILLLAENINKYYYINIGQTLIDSKSLKNDYYEFYKLKTIDTILNYITSSESSKEEESFVKSVHKYIEKNKVASHLLPMFSKLYLSISYYFSKFKDVKRIRESREMYSTYVNINGFDLLKNEYKWINQNLLKEFGRYHLNELSFKNEDMANDELVSLGKIGTRNYLTYGKLKTKYEINNALVQITNDILSVNNLNYEKLNFLICSLLSEQIYYGICEISILGLTKKKSLIVDEGYKMHKIPIDEMYTIQFIFPAIYENNFKYINEENEDFILSNLKNIFSIYKKESQTFTNNTTGLENIHKLKLDLSNRSGLMTNFVQIFVRSFSKITQDFGFNVGEKYLQTIINKISTLLEEDDSIYYLNEGKIGIIINNKNFINTFVDRIMKFKINKNGQEIDMEFVICVTIAQYDLYNKSVKTLDKAIISKNNLLFYEE</sequence>
<feature type="domain" description="GGDEF" evidence="1">
    <location>
        <begin position="678"/>
        <end position="800"/>
    </location>
</feature>
<evidence type="ECO:0000259" key="1">
    <source>
        <dbReference type="Pfam" id="PF00990"/>
    </source>
</evidence>
<dbReference type="KEGG" id="ant:Arnit_0246"/>
<dbReference type="InterPro" id="IPR000160">
    <property type="entry name" value="GGDEF_dom"/>
</dbReference>
<accession>D5V4V0</accession>
<dbReference type="EMBL" id="CP001999">
    <property type="protein sequence ID" value="ADG91912.1"/>
    <property type="molecule type" value="Genomic_DNA"/>
</dbReference>
<proteinExistence type="predicted"/>
<keyword evidence="3" id="KW-1185">Reference proteome</keyword>
<dbReference type="Proteomes" id="UP000000939">
    <property type="component" value="Chromosome"/>
</dbReference>
<dbReference type="Pfam" id="PF00990">
    <property type="entry name" value="GGDEF"/>
    <property type="match status" value="1"/>
</dbReference>
<evidence type="ECO:0000313" key="3">
    <source>
        <dbReference type="Proteomes" id="UP000000939"/>
    </source>
</evidence>
<reference evidence="2 3" key="1">
    <citation type="journal article" date="2010" name="Stand. Genomic Sci.">
        <title>Complete genome sequence of Arcobacter nitrofigilis type strain (CI).</title>
        <authorList>
            <person name="Pati A."/>
            <person name="Gronow S."/>
            <person name="Lapidus A."/>
            <person name="Copeland A."/>
            <person name="Glavina Del Rio T."/>
            <person name="Nolan M."/>
            <person name="Lucas S."/>
            <person name="Tice H."/>
            <person name="Cheng J.F."/>
            <person name="Han C."/>
            <person name="Chertkov O."/>
            <person name="Bruce D."/>
            <person name="Tapia R."/>
            <person name="Goodwin L."/>
            <person name="Pitluck S."/>
            <person name="Liolios K."/>
            <person name="Ivanova N."/>
            <person name="Mavromatis K."/>
            <person name="Chen A."/>
            <person name="Palaniappan K."/>
            <person name="Land M."/>
            <person name="Hauser L."/>
            <person name="Chang Y.J."/>
            <person name="Jeffries C.D."/>
            <person name="Detter J.C."/>
            <person name="Rohde M."/>
            <person name="Goker M."/>
            <person name="Bristow J."/>
            <person name="Eisen J.A."/>
            <person name="Markowitz V."/>
            <person name="Hugenholtz P."/>
            <person name="Klenk H.P."/>
            <person name="Kyrpides N.C."/>
        </authorList>
    </citation>
    <scope>NUCLEOTIDE SEQUENCE [LARGE SCALE GENOMIC DNA]</scope>
    <source>
        <strain evidence="3">ATCC 33309 / DSM 7299 / CCUG 15893 / LMG 7604 / NCTC 12251 / CI</strain>
    </source>
</reference>
<protein>
    <recommendedName>
        <fullName evidence="1">GGDEF domain-containing protein</fullName>
    </recommendedName>
</protein>